<evidence type="ECO:0008006" key="8">
    <source>
        <dbReference type="Google" id="ProtNLM"/>
    </source>
</evidence>
<organism evidence="6 7">
    <name type="scientific">Peribacillus frigoritolerans</name>
    <dbReference type="NCBI Taxonomy" id="450367"/>
    <lineage>
        <taxon>Bacteria</taxon>
        <taxon>Bacillati</taxon>
        <taxon>Bacillota</taxon>
        <taxon>Bacilli</taxon>
        <taxon>Bacillales</taxon>
        <taxon>Bacillaceae</taxon>
        <taxon>Peribacillus</taxon>
    </lineage>
</organism>
<keyword evidence="4" id="KW-0560">Oxidoreductase</keyword>
<evidence type="ECO:0000256" key="2">
    <source>
        <dbReference type="ARBA" id="ARBA00022630"/>
    </source>
</evidence>
<evidence type="ECO:0000313" key="6">
    <source>
        <dbReference type="EMBL" id="MBR8643856.1"/>
    </source>
</evidence>
<dbReference type="PANTHER" id="PTHR42917:SF2">
    <property type="entry name" value="2,4-DIENOYL-COA REDUCTASE [(2E)-ENOYL-COA-PRODUCING]"/>
    <property type="match status" value="1"/>
</dbReference>
<reference evidence="6" key="1">
    <citation type="submission" date="2021-04" db="EMBL/GenBank/DDBJ databases">
        <title>Whole genome sequencing of Enterococci isolates from hospitalized patients.</title>
        <authorList>
            <person name="Ogoti B.M."/>
            <person name="Onyambu F.G."/>
        </authorList>
    </citation>
    <scope>NUCLEOTIDE SEQUENCE</scope>
    <source>
        <strain evidence="6">242</strain>
    </source>
</reference>
<gene>
    <name evidence="6" type="ORF">KEH51_01030</name>
</gene>
<name>A0A941FI71_9BACI</name>
<dbReference type="AlphaFoldDB" id="A0A941FI71"/>
<keyword evidence="3" id="KW-0288">FMN</keyword>
<dbReference type="EMBL" id="JAGTPW010000001">
    <property type="protein sequence ID" value="MBR8643856.1"/>
    <property type="molecule type" value="Genomic_DNA"/>
</dbReference>
<proteinExistence type="predicted"/>
<evidence type="ECO:0000256" key="3">
    <source>
        <dbReference type="ARBA" id="ARBA00022643"/>
    </source>
</evidence>
<evidence type="ECO:0000256" key="5">
    <source>
        <dbReference type="SAM" id="MobiDB-lite"/>
    </source>
</evidence>
<feature type="region of interest" description="Disordered" evidence="5">
    <location>
        <begin position="1"/>
        <end position="23"/>
    </location>
</feature>
<protein>
    <recommendedName>
        <fullName evidence="8">FAD/NAD(P)-binding domain-containing protein</fullName>
    </recommendedName>
</protein>
<dbReference type="GO" id="GO:0016491">
    <property type="term" value="F:oxidoreductase activity"/>
    <property type="evidence" value="ECO:0007669"/>
    <property type="project" value="UniProtKB-KW"/>
</dbReference>
<dbReference type="Proteomes" id="UP000680045">
    <property type="component" value="Unassembled WGS sequence"/>
</dbReference>
<dbReference type="Gene3D" id="3.40.50.720">
    <property type="entry name" value="NAD(P)-binding Rossmann-like Domain"/>
    <property type="match status" value="1"/>
</dbReference>
<comment type="cofactor">
    <cofactor evidence="1">
        <name>FMN</name>
        <dbReference type="ChEBI" id="CHEBI:58210"/>
    </cofactor>
</comment>
<dbReference type="InterPro" id="IPR051793">
    <property type="entry name" value="NADH:flavin_oxidoreductase"/>
</dbReference>
<dbReference type="SUPFAM" id="SSF51971">
    <property type="entry name" value="Nucleotide-binding domain"/>
    <property type="match status" value="1"/>
</dbReference>
<keyword evidence="2" id="KW-0285">Flavoprotein</keyword>
<evidence type="ECO:0000313" key="7">
    <source>
        <dbReference type="Proteomes" id="UP000680045"/>
    </source>
</evidence>
<dbReference type="PANTHER" id="PTHR42917">
    <property type="entry name" value="2,4-DIENOYL-COA REDUCTASE"/>
    <property type="match status" value="1"/>
</dbReference>
<feature type="compositionally biased region" description="Basic and acidic residues" evidence="5">
    <location>
        <begin position="1"/>
        <end position="16"/>
    </location>
</feature>
<sequence>MDFTRIKENEKQTKCPRDRRRPGGLQAAITADSLGHSVTLIDQSKSIGGLLRTMRKAPMRHELAESMLDNYSRKLMRSNINVQLGKTATAQEISESNPDAIICATGSRPLYTSHRRNR</sequence>
<accession>A0A941FI71</accession>
<evidence type="ECO:0000256" key="4">
    <source>
        <dbReference type="ARBA" id="ARBA00023002"/>
    </source>
</evidence>
<evidence type="ECO:0000256" key="1">
    <source>
        <dbReference type="ARBA" id="ARBA00001917"/>
    </source>
</evidence>
<comment type="caution">
    <text evidence="6">The sequence shown here is derived from an EMBL/GenBank/DDBJ whole genome shotgun (WGS) entry which is preliminary data.</text>
</comment>